<comment type="subcellular location">
    <subcellularLocation>
        <location evidence="1">Cell membrane</location>
        <topology evidence="1">Multi-pass membrane protein</topology>
    </subcellularLocation>
</comment>
<keyword evidence="10" id="KW-1185">Reference proteome</keyword>
<dbReference type="InterPro" id="IPR026323">
    <property type="entry name" value="Exosortase-related_prot_XrtF"/>
</dbReference>
<protein>
    <submittedName>
        <fullName evidence="9">Exosortase family protein XrtF</fullName>
    </submittedName>
</protein>
<dbReference type="GO" id="GO:0005886">
    <property type="term" value="C:plasma membrane"/>
    <property type="evidence" value="ECO:0007669"/>
    <property type="project" value="UniProtKB-SubCell"/>
</dbReference>
<keyword evidence="5" id="KW-0378">Hydrolase</keyword>
<keyword evidence="6 8" id="KW-1133">Transmembrane helix</keyword>
<name>A0A1M6H5L6_9FLAO</name>
<feature type="transmembrane region" description="Helical" evidence="8">
    <location>
        <begin position="161"/>
        <end position="179"/>
    </location>
</feature>
<evidence type="ECO:0000256" key="2">
    <source>
        <dbReference type="ARBA" id="ARBA00022475"/>
    </source>
</evidence>
<dbReference type="STRING" id="579105.SAMN04488096_109139"/>
<dbReference type="NCBIfam" id="TIGR04128">
    <property type="entry name" value="exoso_Fjoh_1448"/>
    <property type="match status" value="1"/>
</dbReference>
<evidence type="ECO:0000256" key="3">
    <source>
        <dbReference type="ARBA" id="ARBA00022670"/>
    </source>
</evidence>
<reference evidence="9 10" key="1">
    <citation type="submission" date="2016-11" db="EMBL/GenBank/DDBJ databases">
        <authorList>
            <person name="Jaros S."/>
            <person name="Januszkiewicz K."/>
            <person name="Wedrychowicz H."/>
        </authorList>
    </citation>
    <scope>NUCLEOTIDE SEQUENCE [LARGE SCALE GENOMIC DNA]</scope>
    <source>
        <strain evidence="9 10">DSM 21425</strain>
    </source>
</reference>
<dbReference type="GO" id="GO:0006508">
    <property type="term" value="P:proteolysis"/>
    <property type="evidence" value="ECO:0007669"/>
    <property type="project" value="UniProtKB-KW"/>
</dbReference>
<evidence type="ECO:0000256" key="8">
    <source>
        <dbReference type="SAM" id="Phobius"/>
    </source>
</evidence>
<keyword evidence="7 8" id="KW-0472">Membrane</keyword>
<proteinExistence type="predicted"/>
<dbReference type="NCBIfam" id="TIGR04178">
    <property type="entry name" value="exo_archaeo"/>
    <property type="match status" value="1"/>
</dbReference>
<keyword evidence="3" id="KW-0645">Protease</keyword>
<gene>
    <name evidence="9" type="ORF">SAMN04488096_109139</name>
</gene>
<dbReference type="Pfam" id="PF09721">
    <property type="entry name" value="Exosortase_EpsH"/>
    <property type="match status" value="1"/>
</dbReference>
<sequence length="191" mass="21872">MLVKSAVLKEIFEKNKAVIRFLVLFIGCYLVLAGLYKVYLFYGSSEVYYPDYITHLVSQQTEAVIEAFGYQSHIEPHPNDASMKLYVEGDYLARVVEGCNAISVLVLFVSFIIAFHTNFRDTLLYMLAGCILIYALNVVRVALLAIGIYEYPESQEFLHDTVFPLVIYGILFVLWIIWVRMATAEKKNVDE</sequence>
<evidence type="ECO:0000256" key="7">
    <source>
        <dbReference type="ARBA" id="ARBA00023136"/>
    </source>
</evidence>
<evidence type="ECO:0000256" key="4">
    <source>
        <dbReference type="ARBA" id="ARBA00022692"/>
    </source>
</evidence>
<evidence type="ECO:0000313" key="9">
    <source>
        <dbReference type="EMBL" id="SHJ17490.1"/>
    </source>
</evidence>
<evidence type="ECO:0000256" key="5">
    <source>
        <dbReference type="ARBA" id="ARBA00022801"/>
    </source>
</evidence>
<dbReference type="AlphaFoldDB" id="A0A1M6H5L6"/>
<evidence type="ECO:0000256" key="6">
    <source>
        <dbReference type="ARBA" id="ARBA00022989"/>
    </source>
</evidence>
<accession>A0A1M6H5L6</accession>
<dbReference type="InterPro" id="IPR026392">
    <property type="entry name" value="Exo/Archaeosortase_dom"/>
</dbReference>
<feature type="transmembrane region" description="Helical" evidence="8">
    <location>
        <begin position="122"/>
        <end position="149"/>
    </location>
</feature>
<evidence type="ECO:0000313" key="10">
    <source>
        <dbReference type="Proteomes" id="UP000184225"/>
    </source>
</evidence>
<keyword evidence="2" id="KW-1003">Cell membrane</keyword>
<dbReference type="EMBL" id="FQYY01000009">
    <property type="protein sequence ID" value="SHJ17490.1"/>
    <property type="molecule type" value="Genomic_DNA"/>
</dbReference>
<feature type="transmembrane region" description="Helical" evidence="8">
    <location>
        <begin position="21"/>
        <end position="42"/>
    </location>
</feature>
<keyword evidence="4 8" id="KW-0812">Transmembrane</keyword>
<dbReference type="InterPro" id="IPR019127">
    <property type="entry name" value="Exosortase"/>
</dbReference>
<dbReference type="Proteomes" id="UP000184225">
    <property type="component" value="Unassembled WGS sequence"/>
</dbReference>
<dbReference type="GO" id="GO:0008233">
    <property type="term" value="F:peptidase activity"/>
    <property type="evidence" value="ECO:0007669"/>
    <property type="project" value="UniProtKB-KW"/>
</dbReference>
<feature type="transmembrane region" description="Helical" evidence="8">
    <location>
        <begin position="91"/>
        <end position="115"/>
    </location>
</feature>
<evidence type="ECO:0000256" key="1">
    <source>
        <dbReference type="ARBA" id="ARBA00004651"/>
    </source>
</evidence>
<organism evidence="9 10">
    <name type="scientific">Mesonia phycicola</name>
    <dbReference type="NCBI Taxonomy" id="579105"/>
    <lineage>
        <taxon>Bacteria</taxon>
        <taxon>Pseudomonadati</taxon>
        <taxon>Bacteroidota</taxon>
        <taxon>Flavobacteriia</taxon>
        <taxon>Flavobacteriales</taxon>
        <taxon>Flavobacteriaceae</taxon>
        <taxon>Mesonia</taxon>
    </lineage>
</organism>